<reference evidence="2" key="1">
    <citation type="journal article" date="2014" name="Front. Microbiol.">
        <title>High frequency of phylogenetically diverse reductive dehalogenase-homologous genes in deep subseafloor sedimentary metagenomes.</title>
        <authorList>
            <person name="Kawai M."/>
            <person name="Futagami T."/>
            <person name="Toyoda A."/>
            <person name="Takaki Y."/>
            <person name="Nishi S."/>
            <person name="Hori S."/>
            <person name="Arai W."/>
            <person name="Tsubouchi T."/>
            <person name="Morono Y."/>
            <person name="Uchiyama I."/>
            <person name="Ito T."/>
            <person name="Fujiyama A."/>
            <person name="Inagaki F."/>
            <person name="Takami H."/>
        </authorList>
    </citation>
    <scope>NUCLEOTIDE SEQUENCE</scope>
    <source>
        <strain evidence="2">Expedition CK06-06</strain>
    </source>
</reference>
<dbReference type="AlphaFoldDB" id="X1BZQ3"/>
<dbReference type="InterPro" id="IPR001789">
    <property type="entry name" value="Sig_transdc_resp-reg_receiver"/>
</dbReference>
<dbReference type="EMBL" id="BART01016818">
    <property type="protein sequence ID" value="GAG86582.1"/>
    <property type="molecule type" value="Genomic_DNA"/>
</dbReference>
<dbReference type="SUPFAM" id="SSF52172">
    <property type="entry name" value="CheY-like"/>
    <property type="match status" value="1"/>
</dbReference>
<dbReference type="GO" id="GO:0000160">
    <property type="term" value="P:phosphorelay signal transduction system"/>
    <property type="evidence" value="ECO:0007669"/>
    <property type="project" value="InterPro"/>
</dbReference>
<comment type="caution">
    <text evidence="2">The sequence shown here is derived from an EMBL/GenBank/DDBJ whole genome shotgun (WGS) entry which is preliminary data.</text>
</comment>
<dbReference type="PROSITE" id="PS50110">
    <property type="entry name" value="RESPONSE_REGULATORY"/>
    <property type="match status" value="1"/>
</dbReference>
<dbReference type="Pfam" id="PF00072">
    <property type="entry name" value="Response_reg"/>
    <property type="match status" value="1"/>
</dbReference>
<evidence type="ECO:0000259" key="1">
    <source>
        <dbReference type="PROSITE" id="PS50110"/>
    </source>
</evidence>
<proteinExistence type="predicted"/>
<feature type="non-terminal residue" evidence="2">
    <location>
        <position position="1"/>
    </location>
</feature>
<evidence type="ECO:0000313" key="2">
    <source>
        <dbReference type="EMBL" id="GAG86582.1"/>
    </source>
</evidence>
<name>X1BZQ3_9ZZZZ</name>
<organism evidence="2">
    <name type="scientific">marine sediment metagenome</name>
    <dbReference type="NCBI Taxonomy" id="412755"/>
    <lineage>
        <taxon>unclassified sequences</taxon>
        <taxon>metagenomes</taxon>
        <taxon>ecological metagenomes</taxon>
    </lineage>
</organism>
<protein>
    <recommendedName>
        <fullName evidence="1">Response regulatory domain-containing protein</fullName>
    </recommendedName>
</protein>
<dbReference type="Gene3D" id="3.40.50.2300">
    <property type="match status" value="1"/>
</dbReference>
<gene>
    <name evidence="2" type="ORF">S01H4_32228</name>
</gene>
<accession>X1BZQ3</accession>
<feature type="domain" description="Response regulatory" evidence="1">
    <location>
        <begin position="1"/>
        <end position="57"/>
    </location>
</feature>
<dbReference type="InterPro" id="IPR011006">
    <property type="entry name" value="CheY-like_superfamily"/>
</dbReference>
<sequence>RELLDAVKELDSRVMVMVITGYGTIESAVTAIKKGAYGFIPKPLKMDELEVIVNRALERHTLFRQLGVFRGLTLALTFRCHSG</sequence>